<proteinExistence type="predicted"/>
<reference evidence="1" key="1">
    <citation type="submission" date="2020-12" db="EMBL/GenBank/DDBJ databases">
        <title>Bacterial taxonomy.</title>
        <authorList>
            <person name="Pan X."/>
        </authorList>
    </citation>
    <scope>NUCLEOTIDE SEQUENCE</scope>
    <source>
        <strain evidence="1">KCTC 52957</strain>
    </source>
</reference>
<accession>A0A934IJG5</accession>
<dbReference type="RefSeq" id="WP_198917615.1">
    <property type="nucleotide sequence ID" value="NZ_JAEKPD010000025.1"/>
</dbReference>
<dbReference type="AlphaFoldDB" id="A0A934IJG5"/>
<dbReference type="EMBL" id="JAEKPD010000025">
    <property type="protein sequence ID" value="MBJ3764440.1"/>
    <property type="molecule type" value="Genomic_DNA"/>
</dbReference>
<name>A0A934IJG5_9RHOB</name>
<evidence type="ECO:0000313" key="2">
    <source>
        <dbReference type="Proteomes" id="UP000642488"/>
    </source>
</evidence>
<keyword evidence="2" id="KW-1185">Reference proteome</keyword>
<dbReference type="Proteomes" id="UP000642488">
    <property type="component" value="Unassembled WGS sequence"/>
</dbReference>
<protein>
    <submittedName>
        <fullName evidence="1">Uncharacterized protein</fullName>
    </submittedName>
</protein>
<evidence type="ECO:0000313" key="1">
    <source>
        <dbReference type="EMBL" id="MBJ3764440.1"/>
    </source>
</evidence>
<gene>
    <name evidence="1" type="ORF">ILP92_17020</name>
</gene>
<organism evidence="1 2">
    <name type="scientific">Palleronia pontilimi</name>
    <dbReference type="NCBI Taxonomy" id="1964209"/>
    <lineage>
        <taxon>Bacteria</taxon>
        <taxon>Pseudomonadati</taxon>
        <taxon>Pseudomonadota</taxon>
        <taxon>Alphaproteobacteria</taxon>
        <taxon>Rhodobacterales</taxon>
        <taxon>Roseobacteraceae</taxon>
        <taxon>Palleronia</taxon>
    </lineage>
</organism>
<comment type="caution">
    <text evidence="1">The sequence shown here is derived from an EMBL/GenBank/DDBJ whole genome shotgun (WGS) entry which is preliminary data.</text>
</comment>
<sequence length="70" mass="7249">MTDIEIGTVDTTIEIEPEVDTAAPPAGGAAAGVAGGGMSGTDIAQLRALLRPIIMDLMAEEYDTLRRMMG</sequence>